<dbReference type="SUPFAM" id="SSF161098">
    <property type="entry name" value="MetI-like"/>
    <property type="match status" value="1"/>
</dbReference>
<evidence type="ECO:0000256" key="1">
    <source>
        <dbReference type="ARBA" id="ARBA00004651"/>
    </source>
</evidence>
<feature type="transmembrane region" description="Helical" evidence="9">
    <location>
        <begin position="66"/>
        <end position="88"/>
    </location>
</feature>
<evidence type="ECO:0000313" key="12">
    <source>
        <dbReference type="Proteomes" id="UP001206206"/>
    </source>
</evidence>
<name>A0ABT1PI77_9ACTN</name>
<dbReference type="InterPro" id="IPR010065">
    <property type="entry name" value="AA_ABC_transptr_permease_3TM"/>
</dbReference>
<dbReference type="Gene3D" id="1.10.3720.10">
    <property type="entry name" value="MetI-like"/>
    <property type="match status" value="1"/>
</dbReference>
<feature type="domain" description="ABC transmembrane type-1" evidence="10">
    <location>
        <begin position="18"/>
        <end position="205"/>
    </location>
</feature>
<comment type="subcellular location">
    <subcellularLocation>
        <location evidence="1 9">Cell membrane</location>
        <topology evidence="1 9">Multi-pass membrane protein</topology>
    </subcellularLocation>
</comment>
<dbReference type="CDD" id="cd06261">
    <property type="entry name" value="TM_PBP2"/>
    <property type="match status" value="1"/>
</dbReference>
<keyword evidence="3 9" id="KW-0813">Transport</keyword>
<keyword evidence="6" id="KW-0029">Amino-acid transport</keyword>
<evidence type="ECO:0000256" key="9">
    <source>
        <dbReference type="RuleBase" id="RU363032"/>
    </source>
</evidence>
<comment type="caution">
    <text evidence="11">The sequence shown here is derived from an EMBL/GenBank/DDBJ whole genome shotgun (WGS) entry which is preliminary data.</text>
</comment>
<keyword evidence="5 9" id="KW-0812">Transmembrane</keyword>
<dbReference type="NCBIfam" id="TIGR01726">
    <property type="entry name" value="HEQRo_perm_3TM"/>
    <property type="match status" value="1"/>
</dbReference>
<evidence type="ECO:0000256" key="8">
    <source>
        <dbReference type="ARBA" id="ARBA00023136"/>
    </source>
</evidence>
<comment type="similarity">
    <text evidence="2">Belongs to the binding-protein-dependent transport system permease family. HisMQ subfamily.</text>
</comment>
<dbReference type="PANTHER" id="PTHR30614:SF37">
    <property type="entry name" value="AMINO-ACID ABC TRANSPORTER PERMEASE PROTEIN YHDX-RELATED"/>
    <property type="match status" value="1"/>
</dbReference>
<protein>
    <submittedName>
        <fullName evidence="11">ABC transporter permease subunit</fullName>
    </submittedName>
</protein>
<feature type="transmembrane region" description="Helical" evidence="9">
    <location>
        <begin position="183"/>
        <end position="201"/>
    </location>
</feature>
<keyword evidence="8 9" id="KW-0472">Membrane</keyword>
<evidence type="ECO:0000256" key="5">
    <source>
        <dbReference type="ARBA" id="ARBA00022692"/>
    </source>
</evidence>
<evidence type="ECO:0000256" key="7">
    <source>
        <dbReference type="ARBA" id="ARBA00022989"/>
    </source>
</evidence>
<evidence type="ECO:0000256" key="4">
    <source>
        <dbReference type="ARBA" id="ARBA00022475"/>
    </source>
</evidence>
<feature type="transmembrane region" description="Helical" evidence="9">
    <location>
        <begin position="20"/>
        <end position="45"/>
    </location>
</feature>
<sequence length="216" mass="22475">MHVPLDLLDDLDLFRRGFFGTVLLTAVSAALSLALGALVAACRVCPVPPVRLVGTVWTALLRNTPVTLLFLVAVFAAARIVGVGHFALAVGALGCHTSAFVGEALCRGVGSVPLGQAEAARSLGMTSWQALRLVVLPQVGRAAVAPIGGLLAALTRNSAIAGAFGVTELFAQQRRLSAIGHDVLGVFVWIAVAYLLLAFVISESFRLLERRLAVAG</sequence>
<keyword evidence="4" id="KW-1003">Cell membrane</keyword>
<dbReference type="InterPro" id="IPR035906">
    <property type="entry name" value="MetI-like_sf"/>
</dbReference>
<dbReference type="EMBL" id="JANFNH010000036">
    <property type="protein sequence ID" value="MCQ4045059.1"/>
    <property type="molecule type" value="Genomic_DNA"/>
</dbReference>
<gene>
    <name evidence="11" type="ORF">NON19_24240</name>
</gene>
<evidence type="ECO:0000259" key="10">
    <source>
        <dbReference type="PROSITE" id="PS50928"/>
    </source>
</evidence>
<dbReference type="Pfam" id="PF00528">
    <property type="entry name" value="BPD_transp_1"/>
    <property type="match status" value="1"/>
</dbReference>
<dbReference type="Proteomes" id="UP001206206">
    <property type="component" value="Unassembled WGS sequence"/>
</dbReference>
<reference evidence="11 12" key="1">
    <citation type="submission" date="2022-06" db="EMBL/GenBank/DDBJ databases">
        <title>Draft genome sequence of type strain Streptomyces rubrisoli DSM 42083.</title>
        <authorList>
            <person name="Duangmal K."/>
            <person name="Klaysubun C."/>
        </authorList>
    </citation>
    <scope>NUCLEOTIDE SEQUENCE [LARGE SCALE GENOMIC DNA]</scope>
    <source>
        <strain evidence="11 12">DSM 42083</strain>
    </source>
</reference>
<dbReference type="InterPro" id="IPR000515">
    <property type="entry name" value="MetI-like"/>
</dbReference>
<dbReference type="PROSITE" id="PS50928">
    <property type="entry name" value="ABC_TM1"/>
    <property type="match status" value="1"/>
</dbReference>
<evidence type="ECO:0000313" key="11">
    <source>
        <dbReference type="EMBL" id="MCQ4045059.1"/>
    </source>
</evidence>
<dbReference type="PANTHER" id="PTHR30614">
    <property type="entry name" value="MEMBRANE COMPONENT OF AMINO ACID ABC TRANSPORTER"/>
    <property type="match status" value="1"/>
</dbReference>
<dbReference type="RefSeq" id="WP_255931189.1">
    <property type="nucleotide sequence ID" value="NZ_JANFNH010000036.1"/>
</dbReference>
<organism evidence="11 12">
    <name type="scientific">Streptantibioticus rubrisoli</name>
    <dbReference type="NCBI Taxonomy" id="1387313"/>
    <lineage>
        <taxon>Bacteria</taxon>
        <taxon>Bacillati</taxon>
        <taxon>Actinomycetota</taxon>
        <taxon>Actinomycetes</taxon>
        <taxon>Kitasatosporales</taxon>
        <taxon>Streptomycetaceae</taxon>
        <taxon>Streptantibioticus</taxon>
    </lineage>
</organism>
<dbReference type="InterPro" id="IPR043429">
    <property type="entry name" value="ArtM/GltK/GlnP/TcyL/YhdX-like"/>
</dbReference>
<evidence type="ECO:0000256" key="2">
    <source>
        <dbReference type="ARBA" id="ARBA00010072"/>
    </source>
</evidence>
<accession>A0ABT1PI77</accession>
<proteinExistence type="inferred from homology"/>
<keyword evidence="12" id="KW-1185">Reference proteome</keyword>
<evidence type="ECO:0000256" key="3">
    <source>
        <dbReference type="ARBA" id="ARBA00022448"/>
    </source>
</evidence>
<keyword evidence="7 9" id="KW-1133">Transmembrane helix</keyword>
<evidence type="ECO:0000256" key="6">
    <source>
        <dbReference type="ARBA" id="ARBA00022970"/>
    </source>
</evidence>